<protein>
    <submittedName>
        <fullName evidence="3">CAAX amino terminal protease self-immunity</fullName>
    </submittedName>
</protein>
<dbReference type="GO" id="GO:0080120">
    <property type="term" value="P:CAAX-box protein maturation"/>
    <property type="evidence" value="ECO:0007669"/>
    <property type="project" value="UniProtKB-ARBA"/>
</dbReference>
<evidence type="ECO:0000259" key="2">
    <source>
        <dbReference type="Pfam" id="PF02517"/>
    </source>
</evidence>
<dbReference type="OrthoDB" id="7171777at2"/>
<dbReference type="EMBL" id="MLCB01000154">
    <property type="protein sequence ID" value="OJI93148.1"/>
    <property type="molecule type" value="Genomic_DNA"/>
</dbReference>
<feature type="domain" description="CAAX prenyl protease 2/Lysostaphin resistance protein A-like" evidence="2">
    <location>
        <begin position="156"/>
        <end position="252"/>
    </location>
</feature>
<dbReference type="STRING" id="696762.PFRI_26070"/>
<dbReference type="InterPro" id="IPR052710">
    <property type="entry name" value="CAAX_protease"/>
</dbReference>
<evidence type="ECO:0000313" key="4">
    <source>
        <dbReference type="Proteomes" id="UP000184514"/>
    </source>
</evidence>
<dbReference type="GO" id="GO:0006508">
    <property type="term" value="P:proteolysis"/>
    <property type="evidence" value="ECO:0007669"/>
    <property type="project" value="UniProtKB-KW"/>
</dbReference>
<feature type="transmembrane region" description="Helical" evidence="1">
    <location>
        <begin position="192"/>
        <end position="209"/>
    </location>
</feature>
<keyword evidence="4" id="KW-1185">Reference proteome</keyword>
<dbReference type="GO" id="GO:0004175">
    <property type="term" value="F:endopeptidase activity"/>
    <property type="evidence" value="ECO:0007669"/>
    <property type="project" value="UniProtKB-ARBA"/>
</dbReference>
<reference evidence="3 4" key="1">
    <citation type="submission" date="2016-10" db="EMBL/GenBank/DDBJ databases">
        <title>Genome sequence of Planktotalea frisia SH6-1.</title>
        <authorList>
            <person name="Poehlein A."/>
            <person name="Bakenhus I."/>
            <person name="Voget S."/>
            <person name="Brinkhoff T."/>
            <person name="Simon M."/>
        </authorList>
    </citation>
    <scope>NUCLEOTIDE SEQUENCE [LARGE SCALE GENOMIC DNA]</scope>
    <source>
        <strain evidence="3 4">SH6-1</strain>
    </source>
</reference>
<gene>
    <name evidence="3" type="ORF">PFRI_26070</name>
</gene>
<feature type="transmembrane region" description="Helical" evidence="1">
    <location>
        <begin position="74"/>
        <end position="100"/>
    </location>
</feature>
<feature type="transmembrane region" description="Helical" evidence="1">
    <location>
        <begin position="215"/>
        <end position="233"/>
    </location>
</feature>
<keyword evidence="3" id="KW-0645">Protease</keyword>
<dbReference type="AlphaFoldDB" id="A0A1L9NV24"/>
<dbReference type="PANTHER" id="PTHR36435">
    <property type="entry name" value="SLR1288 PROTEIN"/>
    <property type="match status" value="1"/>
</dbReference>
<dbReference type="InterPro" id="IPR003675">
    <property type="entry name" value="Rce1/LyrA-like_dom"/>
</dbReference>
<keyword evidence="1" id="KW-0812">Transmembrane</keyword>
<keyword evidence="1" id="KW-1133">Transmembrane helix</keyword>
<keyword evidence="3" id="KW-0378">Hydrolase</keyword>
<accession>A0A1L9NV24</accession>
<dbReference type="PANTHER" id="PTHR36435:SF1">
    <property type="entry name" value="CAAX AMINO TERMINAL PROTEASE FAMILY PROTEIN"/>
    <property type="match status" value="1"/>
</dbReference>
<feature type="transmembrane region" description="Helical" evidence="1">
    <location>
        <begin position="121"/>
        <end position="139"/>
    </location>
</feature>
<sequence>MWPMLKTLLSFNYSAHARFVAPARERAELWRLLVGLALATSVIMICSPLIWQFLSYVMSEDGYRTLSDDLDTLLLPQSILVLLSSFGLIWIAIAAVVIVFHLRRPETLLGPPTIAFLQAKFVVVALLLLTAALLVLPPYGFDPALQNGLPFSRWLGFLLPAVIAIFIQTSAEEVLFRGYIQQQLAAKFQNPLIWMLIPSVLFGLAHYAPQSFGSNTWLVVIWAAIFGVLAADLTARSGTLGPAIAMHFVNNISALLIIAPQGEMSGLALFNYPFDASDEAAVRSILPIDFAMMLVAWLAARLALRR</sequence>
<feature type="transmembrane region" description="Helical" evidence="1">
    <location>
        <begin position="32"/>
        <end position="54"/>
    </location>
</feature>
<keyword evidence="1" id="KW-0472">Membrane</keyword>
<dbReference type="Proteomes" id="UP000184514">
    <property type="component" value="Unassembled WGS sequence"/>
</dbReference>
<feature type="transmembrane region" description="Helical" evidence="1">
    <location>
        <begin position="151"/>
        <end position="171"/>
    </location>
</feature>
<proteinExistence type="predicted"/>
<feature type="transmembrane region" description="Helical" evidence="1">
    <location>
        <begin position="240"/>
        <end position="260"/>
    </location>
</feature>
<organism evidence="3 4">
    <name type="scientific">Planktotalea frisia</name>
    <dbReference type="NCBI Taxonomy" id="696762"/>
    <lineage>
        <taxon>Bacteria</taxon>
        <taxon>Pseudomonadati</taxon>
        <taxon>Pseudomonadota</taxon>
        <taxon>Alphaproteobacteria</taxon>
        <taxon>Rhodobacterales</taxon>
        <taxon>Paracoccaceae</taxon>
        <taxon>Planktotalea</taxon>
    </lineage>
</organism>
<feature type="transmembrane region" description="Helical" evidence="1">
    <location>
        <begin position="280"/>
        <end position="300"/>
    </location>
</feature>
<name>A0A1L9NV24_9RHOB</name>
<evidence type="ECO:0000256" key="1">
    <source>
        <dbReference type="SAM" id="Phobius"/>
    </source>
</evidence>
<comment type="caution">
    <text evidence="3">The sequence shown here is derived from an EMBL/GenBank/DDBJ whole genome shotgun (WGS) entry which is preliminary data.</text>
</comment>
<dbReference type="Pfam" id="PF02517">
    <property type="entry name" value="Rce1-like"/>
    <property type="match status" value="1"/>
</dbReference>
<evidence type="ECO:0000313" key="3">
    <source>
        <dbReference type="EMBL" id="OJI93148.1"/>
    </source>
</evidence>